<evidence type="ECO:0000256" key="1">
    <source>
        <dbReference type="ARBA" id="ARBA00025733"/>
    </source>
</evidence>
<dbReference type="InterPro" id="IPR045250">
    <property type="entry name" value="p23-like"/>
</dbReference>
<evidence type="ECO:0000259" key="3">
    <source>
        <dbReference type="PROSITE" id="PS51203"/>
    </source>
</evidence>
<dbReference type="PANTHER" id="PTHR22932">
    <property type="entry name" value="TELOMERASE-BINDING PROTEIN P23 HSP90 CO-CHAPERONE"/>
    <property type="match status" value="1"/>
</dbReference>
<dbReference type="EMBL" id="ML220112">
    <property type="protein sequence ID" value="TGZ84476.1"/>
    <property type="molecule type" value="Genomic_DNA"/>
</dbReference>
<dbReference type="GO" id="GO:0051879">
    <property type="term" value="F:Hsp90 protein binding"/>
    <property type="evidence" value="ECO:0007669"/>
    <property type="project" value="InterPro"/>
</dbReference>
<dbReference type="CDD" id="cd06465">
    <property type="entry name" value="p23_hB-ind1_like"/>
    <property type="match status" value="1"/>
</dbReference>
<dbReference type="SUPFAM" id="SSF49764">
    <property type="entry name" value="HSP20-like chaperones"/>
    <property type="match status" value="1"/>
</dbReference>
<evidence type="ECO:0000313" key="5">
    <source>
        <dbReference type="Proteomes" id="UP000298138"/>
    </source>
</evidence>
<protein>
    <submittedName>
        <fullName evidence="4">HSP20-like chaperone</fullName>
    </submittedName>
</protein>
<dbReference type="InterPro" id="IPR008978">
    <property type="entry name" value="HSP20-like_chaperone"/>
</dbReference>
<dbReference type="GO" id="GO:0005829">
    <property type="term" value="C:cytosol"/>
    <property type="evidence" value="ECO:0007669"/>
    <property type="project" value="TreeGrafter"/>
</dbReference>
<evidence type="ECO:0000313" key="4">
    <source>
        <dbReference type="EMBL" id="TGZ84476.1"/>
    </source>
</evidence>
<dbReference type="Gene3D" id="2.60.40.790">
    <property type="match status" value="1"/>
</dbReference>
<dbReference type="GO" id="GO:0006457">
    <property type="term" value="P:protein folding"/>
    <property type="evidence" value="ECO:0007669"/>
    <property type="project" value="TreeGrafter"/>
</dbReference>
<dbReference type="GO" id="GO:0005634">
    <property type="term" value="C:nucleus"/>
    <property type="evidence" value="ECO:0007669"/>
    <property type="project" value="TreeGrafter"/>
</dbReference>
<feature type="compositionally biased region" description="Acidic residues" evidence="2">
    <location>
        <begin position="175"/>
        <end position="189"/>
    </location>
</feature>
<comment type="similarity">
    <text evidence="1">Belongs to the p23/wos2 family.</text>
</comment>
<feature type="compositionally biased region" description="Acidic residues" evidence="2">
    <location>
        <begin position="118"/>
        <end position="129"/>
    </location>
</feature>
<reference evidence="4 5" key="1">
    <citation type="submission" date="2019-04" db="EMBL/GenBank/DDBJ databases">
        <title>Comparative genomics and transcriptomics to analyze fruiting body development in filamentous ascomycetes.</title>
        <authorList>
            <consortium name="DOE Joint Genome Institute"/>
            <person name="Lutkenhaus R."/>
            <person name="Traeger S."/>
            <person name="Breuer J."/>
            <person name="Kuo A."/>
            <person name="Lipzen A."/>
            <person name="Pangilinan J."/>
            <person name="Dilworth D."/>
            <person name="Sandor L."/>
            <person name="Poggeler S."/>
            <person name="Barry K."/>
            <person name="Grigoriev I.V."/>
            <person name="Nowrousian M."/>
        </authorList>
    </citation>
    <scope>NUCLEOTIDE SEQUENCE [LARGE SCALE GENOMIC DNA]</scope>
    <source>
        <strain evidence="4 5">CBS 389.68</strain>
    </source>
</reference>
<feature type="region of interest" description="Disordered" evidence="2">
    <location>
        <begin position="118"/>
        <end position="144"/>
    </location>
</feature>
<sequence length="214" mass="23061">MSTVTPEVLWAQRSSASEAEKNIIYLTINAPDVTPESLKLELTPTQLIFAGSTKNKNYAVTLEFYAEIDVENSTKHVSSRAIEYKLRKKEAKEEFWPRLLKESKKVGYVKTDFDKWVDEDEQEENEEDPMAGAGMPEMGGMGGMGGMDFQSMMANMGGGAGGMDFSSLGGMGGMGEDDEADEEIPELEGDSTSASKPSGTDAAAADAAKAEDKA</sequence>
<feature type="domain" description="CS" evidence="3">
    <location>
        <begin position="3"/>
        <end position="100"/>
    </location>
</feature>
<proteinExistence type="inferred from homology"/>
<name>A0A4S2N5Q8_9PEZI</name>
<dbReference type="PANTHER" id="PTHR22932:SF1">
    <property type="entry name" value="CO-CHAPERONE PROTEIN DAF-41"/>
    <property type="match status" value="1"/>
</dbReference>
<dbReference type="FunCoup" id="A0A4S2N5Q8">
    <property type="interactions" value="1163"/>
</dbReference>
<dbReference type="GO" id="GO:0051087">
    <property type="term" value="F:protein-folding chaperone binding"/>
    <property type="evidence" value="ECO:0007669"/>
    <property type="project" value="TreeGrafter"/>
</dbReference>
<evidence type="ECO:0000256" key="2">
    <source>
        <dbReference type="SAM" id="MobiDB-lite"/>
    </source>
</evidence>
<dbReference type="PROSITE" id="PS51203">
    <property type="entry name" value="CS"/>
    <property type="match status" value="1"/>
</dbReference>
<dbReference type="OrthoDB" id="1564555at2759"/>
<dbReference type="InParanoid" id="A0A4S2N5Q8"/>
<dbReference type="Proteomes" id="UP000298138">
    <property type="component" value="Unassembled WGS sequence"/>
</dbReference>
<dbReference type="FunFam" id="2.60.40.790:FF:000013">
    <property type="entry name" value="Very-long-chain (3R)-3-hydroxyacyl-CoA dehydratase"/>
    <property type="match status" value="1"/>
</dbReference>
<feature type="region of interest" description="Disordered" evidence="2">
    <location>
        <begin position="165"/>
        <end position="214"/>
    </location>
</feature>
<accession>A0A4S2N5Q8</accession>
<gene>
    <name evidence="4" type="ORF">EX30DRAFT_325126</name>
</gene>
<dbReference type="InterPro" id="IPR007052">
    <property type="entry name" value="CS_dom"/>
</dbReference>
<dbReference type="GO" id="GO:0051131">
    <property type="term" value="P:chaperone-mediated protein complex assembly"/>
    <property type="evidence" value="ECO:0007669"/>
    <property type="project" value="TreeGrafter"/>
</dbReference>
<dbReference type="AlphaFoldDB" id="A0A4S2N5Q8"/>
<keyword evidence="5" id="KW-1185">Reference proteome</keyword>
<organism evidence="4 5">
    <name type="scientific">Ascodesmis nigricans</name>
    <dbReference type="NCBI Taxonomy" id="341454"/>
    <lineage>
        <taxon>Eukaryota</taxon>
        <taxon>Fungi</taxon>
        <taxon>Dikarya</taxon>
        <taxon>Ascomycota</taxon>
        <taxon>Pezizomycotina</taxon>
        <taxon>Pezizomycetes</taxon>
        <taxon>Pezizales</taxon>
        <taxon>Ascodesmidaceae</taxon>
        <taxon>Ascodesmis</taxon>
    </lineage>
</organism>
<dbReference type="STRING" id="341454.A0A4S2N5Q8"/>
<dbReference type="Pfam" id="PF04969">
    <property type="entry name" value="CS"/>
    <property type="match status" value="1"/>
</dbReference>